<dbReference type="InterPro" id="IPR014875">
    <property type="entry name" value="Mor_transcription_activator"/>
</dbReference>
<dbReference type="GO" id="GO:0003677">
    <property type="term" value="F:DNA binding"/>
    <property type="evidence" value="ECO:0007669"/>
    <property type="project" value="UniProtKB-KW"/>
</dbReference>
<dbReference type="RefSeq" id="WP_094366698.1">
    <property type="nucleotide sequence ID" value="NZ_NOJY02000065.1"/>
</dbReference>
<gene>
    <name evidence="2" type="ORF">CHL78_017795</name>
</gene>
<sequence length="85" mass="9692">MLEHLTEEYLPENLIDIVQAIGMDSFRELVKVAGGSNLYIPNENSLIKPIRNKIIKDSFKGDYKSLSKQFGISEVQIRNIVNLKN</sequence>
<dbReference type="OrthoDB" id="1957300at2"/>
<dbReference type="InterPro" id="IPR009057">
    <property type="entry name" value="Homeodomain-like_sf"/>
</dbReference>
<comment type="caution">
    <text evidence="2">The sequence shown here is derived from an EMBL/GenBank/DDBJ whole genome shotgun (WGS) entry which is preliminary data.</text>
</comment>
<dbReference type="Pfam" id="PF08765">
    <property type="entry name" value="Mor"/>
    <property type="match status" value="1"/>
</dbReference>
<dbReference type="Proteomes" id="UP000215694">
    <property type="component" value="Unassembled WGS sequence"/>
</dbReference>
<feature type="domain" description="Mor transcription activator" evidence="1">
    <location>
        <begin position="7"/>
        <end position="82"/>
    </location>
</feature>
<keyword evidence="3" id="KW-1185">Reference proteome</keyword>
<dbReference type="SUPFAM" id="SSF46689">
    <property type="entry name" value="Homeodomain-like"/>
    <property type="match status" value="1"/>
</dbReference>
<dbReference type="AlphaFoldDB" id="A0A371IYH4"/>
<reference evidence="2 3" key="1">
    <citation type="journal article" date="2017" name="Genome Announc.">
        <title>Draft Genome Sequence of Romboutsia weinsteinii sp. nov. Strain CCRI-19649(T) Isolated from Surface Water.</title>
        <authorList>
            <person name="Maheux A.F."/>
            <person name="Boudreau D.K."/>
            <person name="Berube E."/>
            <person name="Boissinot M."/>
            <person name="Cantin P."/>
            <person name="Raymond F."/>
            <person name="Corbeil J."/>
            <person name="Omar R.F."/>
            <person name="Bergeron M.G."/>
        </authorList>
    </citation>
    <scope>NUCLEOTIDE SEQUENCE [LARGE SCALE GENOMIC DNA]</scope>
    <source>
        <strain evidence="2 3">CCRI-19649</strain>
    </source>
</reference>
<keyword evidence="2" id="KW-0238">DNA-binding</keyword>
<protein>
    <submittedName>
        <fullName evidence="2">DNA-binding protein</fullName>
    </submittedName>
</protein>
<name>A0A371IYH4_9FIRM</name>
<organism evidence="2 3">
    <name type="scientific">Romboutsia weinsteinii</name>
    <dbReference type="NCBI Taxonomy" id="2020949"/>
    <lineage>
        <taxon>Bacteria</taxon>
        <taxon>Bacillati</taxon>
        <taxon>Bacillota</taxon>
        <taxon>Clostridia</taxon>
        <taxon>Peptostreptococcales</taxon>
        <taxon>Peptostreptococcaceae</taxon>
        <taxon>Romboutsia</taxon>
    </lineage>
</organism>
<evidence type="ECO:0000259" key="1">
    <source>
        <dbReference type="Pfam" id="PF08765"/>
    </source>
</evidence>
<proteinExistence type="predicted"/>
<evidence type="ECO:0000313" key="3">
    <source>
        <dbReference type="Proteomes" id="UP000215694"/>
    </source>
</evidence>
<dbReference type="EMBL" id="NOJY02000065">
    <property type="protein sequence ID" value="RDY25520.1"/>
    <property type="molecule type" value="Genomic_DNA"/>
</dbReference>
<accession>A0A371IYH4</accession>
<evidence type="ECO:0000313" key="2">
    <source>
        <dbReference type="EMBL" id="RDY25520.1"/>
    </source>
</evidence>